<comment type="caution">
    <text evidence="1">The sequence shown here is derived from an EMBL/GenBank/DDBJ whole genome shotgun (WGS) entry which is preliminary data.</text>
</comment>
<reference evidence="1" key="1">
    <citation type="journal article" date="2015" name="Nature">
        <title>Complex archaea that bridge the gap between prokaryotes and eukaryotes.</title>
        <authorList>
            <person name="Spang A."/>
            <person name="Saw J.H."/>
            <person name="Jorgensen S.L."/>
            <person name="Zaremba-Niedzwiedzka K."/>
            <person name="Martijn J."/>
            <person name="Lind A.E."/>
            <person name="van Eijk R."/>
            <person name="Schleper C."/>
            <person name="Guy L."/>
            <person name="Ettema T.J."/>
        </authorList>
    </citation>
    <scope>NUCLEOTIDE SEQUENCE</scope>
</reference>
<proteinExistence type="predicted"/>
<protein>
    <submittedName>
        <fullName evidence="1">Uncharacterized protein</fullName>
    </submittedName>
</protein>
<accession>A0A0F9H4K0</accession>
<gene>
    <name evidence="1" type="ORF">LCGC14_2043650</name>
</gene>
<organism evidence="1">
    <name type="scientific">marine sediment metagenome</name>
    <dbReference type="NCBI Taxonomy" id="412755"/>
    <lineage>
        <taxon>unclassified sequences</taxon>
        <taxon>metagenomes</taxon>
        <taxon>ecological metagenomes</taxon>
    </lineage>
</organism>
<name>A0A0F9H4K0_9ZZZZ</name>
<evidence type="ECO:0000313" key="1">
    <source>
        <dbReference type="EMBL" id="KKL76565.1"/>
    </source>
</evidence>
<dbReference type="EMBL" id="LAZR01024007">
    <property type="protein sequence ID" value="KKL76565.1"/>
    <property type="molecule type" value="Genomic_DNA"/>
</dbReference>
<sequence>MLKLVEETNPMLHKTVPVFDFEAVHDGFETTEEYLVNVTDKMFETMRHENG</sequence>
<dbReference type="AlphaFoldDB" id="A0A0F9H4K0"/>
<feature type="non-terminal residue" evidence="1">
    <location>
        <position position="51"/>
    </location>
</feature>